<dbReference type="GO" id="GO:0007596">
    <property type="term" value="P:blood coagulation"/>
    <property type="evidence" value="ECO:0007669"/>
    <property type="project" value="InterPro"/>
</dbReference>
<keyword evidence="5 8" id="KW-0175">Coiled coil</keyword>
<dbReference type="PROSITE" id="PS00514">
    <property type="entry name" value="FIBRINOGEN_C_1"/>
    <property type="match status" value="1"/>
</dbReference>
<organism evidence="11 12">
    <name type="scientific">Cavia porcellus</name>
    <name type="common">Guinea pig</name>
    <dbReference type="NCBI Taxonomy" id="10141"/>
    <lineage>
        <taxon>Eukaryota</taxon>
        <taxon>Metazoa</taxon>
        <taxon>Chordata</taxon>
        <taxon>Craniata</taxon>
        <taxon>Vertebrata</taxon>
        <taxon>Euteleostomi</taxon>
        <taxon>Mammalia</taxon>
        <taxon>Eutheria</taxon>
        <taxon>Euarchontoglires</taxon>
        <taxon>Glires</taxon>
        <taxon>Rodentia</taxon>
        <taxon>Hystricomorpha</taxon>
        <taxon>Caviidae</taxon>
        <taxon>Cavia</taxon>
    </lineage>
</organism>
<dbReference type="InterPro" id="IPR020837">
    <property type="entry name" value="Fibrinogen_CS"/>
</dbReference>
<dbReference type="Pfam" id="PF25443">
    <property type="entry name" value="ANG-1"/>
    <property type="match status" value="1"/>
</dbReference>
<feature type="domain" description="Fibrinogen C-terminal" evidence="10">
    <location>
        <begin position="266"/>
        <end position="479"/>
    </location>
</feature>
<dbReference type="PANTHER" id="PTHR47221:SF6">
    <property type="entry name" value="FIBRINOGEN ALPHA CHAIN"/>
    <property type="match status" value="1"/>
</dbReference>
<dbReference type="SUPFAM" id="SSF56496">
    <property type="entry name" value="Fibrinogen C-terminal domain-like"/>
    <property type="match status" value="1"/>
</dbReference>
<dbReference type="Ensembl" id="ENSCPOT00000009919.3">
    <property type="protein sequence ID" value="ENSCPOP00000008822.3"/>
    <property type="gene ID" value="ENSCPOG00000009830.4"/>
</dbReference>
<dbReference type="NCBIfam" id="NF040941">
    <property type="entry name" value="GGGWT_bact"/>
    <property type="match status" value="1"/>
</dbReference>
<dbReference type="InterPro" id="IPR037579">
    <property type="entry name" value="FIB_ANG-like"/>
</dbReference>
<feature type="signal peptide" evidence="9">
    <location>
        <begin position="1"/>
        <end position="22"/>
    </location>
</feature>
<name>H0VFH9_CAVPO</name>
<dbReference type="SMART" id="SM00186">
    <property type="entry name" value="FBG"/>
    <property type="match status" value="1"/>
</dbReference>
<gene>
    <name evidence="11" type="primary">LOC100714243</name>
</gene>
<dbReference type="GeneTree" id="ENSGT00940000160129"/>
<evidence type="ECO:0000256" key="6">
    <source>
        <dbReference type="ARBA" id="ARBA00023157"/>
    </source>
</evidence>
<dbReference type="PANTHER" id="PTHR47221">
    <property type="entry name" value="FIBRINOGEN ALPHA CHAIN"/>
    <property type="match status" value="1"/>
</dbReference>
<evidence type="ECO:0000256" key="7">
    <source>
        <dbReference type="ARBA" id="ARBA00023180"/>
    </source>
</evidence>
<proteinExistence type="predicted"/>
<dbReference type="STRING" id="10141.ENSCPOP00000008822"/>
<keyword evidence="2" id="KW-0964">Secreted</keyword>
<evidence type="ECO:0000256" key="2">
    <source>
        <dbReference type="ARBA" id="ARBA00022525"/>
    </source>
</evidence>
<evidence type="ECO:0000256" key="4">
    <source>
        <dbReference type="ARBA" id="ARBA00022729"/>
    </source>
</evidence>
<dbReference type="InterPro" id="IPR036056">
    <property type="entry name" value="Fibrinogen-like_C"/>
</dbReference>
<dbReference type="EMBL" id="AAKN02012534">
    <property type="status" value="NOT_ANNOTATED_CDS"/>
    <property type="molecule type" value="Genomic_DNA"/>
</dbReference>
<reference evidence="11" key="3">
    <citation type="submission" date="2025-09" db="UniProtKB">
        <authorList>
            <consortium name="Ensembl"/>
        </authorList>
    </citation>
    <scope>IDENTIFICATION</scope>
    <source>
        <strain evidence="11">2N</strain>
    </source>
</reference>
<protein>
    <recommendedName>
        <fullName evidence="10">Fibrinogen C-terminal domain-containing protein</fullName>
    </recommendedName>
</protein>
<dbReference type="PROSITE" id="PS51406">
    <property type="entry name" value="FIBRINOGEN_C_2"/>
    <property type="match status" value="1"/>
</dbReference>
<dbReference type="Gene3D" id="4.10.530.10">
    <property type="entry name" value="Gamma-fibrinogen Carboxyl Terminal Fragment, domain 2"/>
    <property type="match status" value="1"/>
</dbReference>
<dbReference type="CDD" id="cd00087">
    <property type="entry name" value="FReD"/>
    <property type="match status" value="1"/>
</dbReference>
<evidence type="ECO:0000256" key="8">
    <source>
        <dbReference type="SAM" id="Coils"/>
    </source>
</evidence>
<dbReference type="VEuPathDB" id="HostDB:ENSCPOG00000009830"/>
<accession>H0VFH9</accession>
<comment type="subcellular location">
    <subcellularLocation>
        <location evidence="1">Secreted</location>
    </subcellularLocation>
</comment>
<dbReference type="InterPro" id="IPR057439">
    <property type="entry name" value="ANG-1/2/4"/>
</dbReference>
<dbReference type="HOGENOM" id="CLU_038628_3_1_1"/>
<reference evidence="12" key="1">
    <citation type="journal article" date="2011" name="Nature">
        <title>A high-resolution map of human evolutionary constraint using 29 mammals.</title>
        <authorList>
            <person name="Lindblad-Toh K."/>
            <person name="Garber M."/>
            <person name="Zuk O."/>
            <person name="Lin M.F."/>
            <person name="Parker B.J."/>
            <person name="Washietl S."/>
            <person name="Kheradpour P."/>
            <person name="Ernst J."/>
            <person name="Jordan G."/>
            <person name="Mauceli E."/>
            <person name="Ward L.D."/>
            <person name="Lowe C.B."/>
            <person name="Holloway A.K."/>
            <person name="Clamp M."/>
            <person name="Gnerre S."/>
            <person name="Alfoldi J."/>
            <person name="Beal K."/>
            <person name="Chang J."/>
            <person name="Clawson H."/>
            <person name="Cuff J."/>
            <person name="Di Palma F."/>
            <person name="Fitzgerald S."/>
            <person name="Flicek P."/>
            <person name="Guttman M."/>
            <person name="Hubisz M.J."/>
            <person name="Jaffe D.B."/>
            <person name="Jungreis I."/>
            <person name="Kent W.J."/>
            <person name="Kostka D."/>
            <person name="Lara M."/>
            <person name="Martins A.L."/>
            <person name="Massingham T."/>
            <person name="Moltke I."/>
            <person name="Raney B.J."/>
            <person name="Rasmussen M.D."/>
            <person name="Robinson J."/>
            <person name="Stark A."/>
            <person name="Vilella A.J."/>
            <person name="Wen J."/>
            <person name="Xie X."/>
            <person name="Zody M.C."/>
            <person name="Baldwin J."/>
            <person name="Bloom T."/>
            <person name="Chin C.W."/>
            <person name="Heiman D."/>
            <person name="Nicol R."/>
            <person name="Nusbaum C."/>
            <person name="Young S."/>
            <person name="Wilkinson J."/>
            <person name="Worley K.C."/>
            <person name="Kovar C.L."/>
            <person name="Muzny D.M."/>
            <person name="Gibbs R.A."/>
            <person name="Cree A."/>
            <person name="Dihn H.H."/>
            <person name="Fowler G."/>
            <person name="Jhangiani S."/>
            <person name="Joshi V."/>
            <person name="Lee S."/>
            <person name="Lewis L.R."/>
            <person name="Nazareth L.V."/>
            <person name="Okwuonu G."/>
            <person name="Santibanez J."/>
            <person name="Warren W.C."/>
            <person name="Mardis E.R."/>
            <person name="Weinstock G.M."/>
            <person name="Wilson R.K."/>
            <person name="Delehaunty K."/>
            <person name="Dooling D."/>
            <person name="Fronik C."/>
            <person name="Fulton L."/>
            <person name="Fulton B."/>
            <person name="Graves T."/>
            <person name="Minx P."/>
            <person name="Sodergren E."/>
            <person name="Birney E."/>
            <person name="Margulies E.H."/>
            <person name="Herrero J."/>
            <person name="Green E.D."/>
            <person name="Haussler D."/>
            <person name="Siepel A."/>
            <person name="Goldman N."/>
            <person name="Pollard K.S."/>
            <person name="Pedersen J.S."/>
            <person name="Lander E.S."/>
            <person name="Kellis M."/>
        </authorList>
    </citation>
    <scope>NUCLEOTIDE SEQUENCE [LARGE SCALE GENOMIC DNA]</scope>
    <source>
        <strain evidence="12">2N</strain>
    </source>
</reference>
<dbReference type="InterPro" id="IPR014716">
    <property type="entry name" value="Fibrinogen_a/b/g_C_1"/>
</dbReference>
<keyword evidence="4 9" id="KW-0732">Signal</keyword>
<sequence>MLSRPAMLLGSLLFLIATMTAAQRRGQQAMRGRMQYQIKNGLCSYTFWVSGLPSCNPNSTTLGASNHTQNNQPLLVHMRLLFDHQMEKMENALRNNMQRMEKLEENIQAILRTELQQAQQNIIQKHTDFILQLGTSLMAQTTAQTLKLINMEAQILSQTLNMEKRMLEIMQTTEKLEKQMQEQNHTVHQLDLETQLHDLKAEQQNQLGGLHREKDQLYHLLSNQGSTLASIQHSMFAVSRNSSQLWQKQQQLQENLQQLVTILEPSPDEQVFQDCEDIRRSGVNQDGVYTIHIPNLNESKRVFCVMDTSGGAWTLIQRRENGTVNFQRSWQEYKQGFGNPAGEHWLGNEAVYQLTSRAKYSLRLEMEDWDGSTNQENFKHFQLGSEDEFYNGVMSQLGKVILWNNTFSTRDADHDNCNCNCAAIMSGGWWFDACGGSNLNGIYYPADQHLHKANGIRWNLFRGTTYSLRATRMMIRPLHS</sequence>
<feature type="chain" id="PRO_5012158185" description="Fibrinogen C-terminal domain-containing protein" evidence="9">
    <location>
        <begin position="23"/>
        <end position="480"/>
    </location>
</feature>
<evidence type="ECO:0000313" key="11">
    <source>
        <dbReference type="Ensembl" id="ENSCPOP00000008822.3"/>
    </source>
</evidence>
<dbReference type="InterPro" id="IPR002181">
    <property type="entry name" value="Fibrinogen_a/b/g_C_dom"/>
</dbReference>
<dbReference type="InParanoid" id="H0VFH9"/>
<dbReference type="EMBL" id="AAKN02012535">
    <property type="status" value="NOT_ANNOTATED_CDS"/>
    <property type="molecule type" value="Genomic_DNA"/>
</dbReference>
<keyword evidence="6" id="KW-1015">Disulfide bond</keyword>
<dbReference type="OMA" id="VFCVMDT"/>
<feature type="coiled-coil region" evidence="8">
    <location>
        <begin position="86"/>
        <end position="113"/>
    </location>
</feature>
<evidence type="ECO:0000256" key="1">
    <source>
        <dbReference type="ARBA" id="ARBA00004613"/>
    </source>
</evidence>
<reference evidence="11" key="2">
    <citation type="submission" date="2025-08" db="UniProtKB">
        <authorList>
            <consortium name="Ensembl"/>
        </authorList>
    </citation>
    <scope>IDENTIFICATION</scope>
    <source>
        <strain evidence="11">2N</strain>
    </source>
</reference>
<dbReference type="GO" id="GO:0001525">
    <property type="term" value="P:angiogenesis"/>
    <property type="evidence" value="ECO:0007669"/>
    <property type="project" value="UniProtKB-KW"/>
</dbReference>
<evidence type="ECO:0000256" key="5">
    <source>
        <dbReference type="ARBA" id="ARBA00023054"/>
    </source>
</evidence>
<keyword evidence="7" id="KW-0325">Glycoprotein</keyword>
<dbReference type="Gene3D" id="3.90.215.10">
    <property type="entry name" value="Gamma Fibrinogen, chain A, domain 1"/>
    <property type="match status" value="1"/>
</dbReference>
<dbReference type="Proteomes" id="UP000005447">
    <property type="component" value="Unassembled WGS sequence"/>
</dbReference>
<dbReference type="GO" id="GO:0005576">
    <property type="term" value="C:extracellular region"/>
    <property type="evidence" value="ECO:0007669"/>
    <property type="project" value="UniProtKB-SubCell"/>
</dbReference>
<evidence type="ECO:0000259" key="10">
    <source>
        <dbReference type="PROSITE" id="PS51406"/>
    </source>
</evidence>
<evidence type="ECO:0000256" key="9">
    <source>
        <dbReference type="SAM" id="SignalP"/>
    </source>
</evidence>
<evidence type="ECO:0000256" key="3">
    <source>
        <dbReference type="ARBA" id="ARBA00022657"/>
    </source>
</evidence>
<evidence type="ECO:0000313" key="12">
    <source>
        <dbReference type="Proteomes" id="UP000005447"/>
    </source>
</evidence>
<dbReference type="AlphaFoldDB" id="H0VFH9"/>
<keyword evidence="3" id="KW-0037">Angiogenesis</keyword>
<keyword evidence="12" id="KW-1185">Reference proteome</keyword>
<dbReference type="Pfam" id="PF00147">
    <property type="entry name" value="Fibrinogen_C"/>
    <property type="match status" value="1"/>
</dbReference>